<comment type="caution">
    <text evidence="2">The sequence shown here is derived from an EMBL/GenBank/DDBJ whole genome shotgun (WGS) entry which is preliminary data.</text>
</comment>
<feature type="region of interest" description="Disordered" evidence="1">
    <location>
        <begin position="579"/>
        <end position="604"/>
    </location>
</feature>
<dbReference type="EMBL" id="BMAR01000009">
    <property type="protein sequence ID" value="GFR45029.1"/>
    <property type="molecule type" value="Genomic_DNA"/>
</dbReference>
<keyword evidence="3" id="KW-1185">Reference proteome</keyword>
<organism evidence="2 3">
    <name type="scientific">Astrephomene gubernaculifera</name>
    <dbReference type="NCBI Taxonomy" id="47775"/>
    <lineage>
        <taxon>Eukaryota</taxon>
        <taxon>Viridiplantae</taxon>
        <taxon>Chlorophyta</taxon>
        <taxon>core chlorophytes</taxon>
        <taxon>Chlorophyceae</taxon>
        <taxon>CS clade</taxon>
        <taxon>Chlamydomonadales</taxon>
        <taxon>Astrephomenaceae</taxon>
        <taxon>Astrephomene</taxon>
    </lineage>
</organism>
<proteinExistence type="predicted"/>
<evidence type="ECO:0000313" key="2">
    <source>
        <dbReference type="EMBL" id="GFR45029.1"/>
    </source>
</evidence>
<evidence type="ECO:0000256" key="1">
    <source>
        <dbReference type="SAM" id="MobiDB-lite"/>
    </source>
</evidence>
<sequence length="697" mass="73844">MHGYSIFTLQRFSLQLQRTFYSSAGMFTYLQGPLVGKTKSAGTKLQNAIRLLFRTSNSAYSSLAAQADERVGQASASQLIRLNELGILPSVAKHWDASTADAELRNAAASSSRAPNGRPTAVQLAMAQRAGVTLGPEATRKTAALGLAAVQPPSVHSLAVLYGVLEYDGAVPSCEEAARQLIKAIAQTRPHQHPLDLDLSPVALSQMSELFNRLGYIGRPPFSYGSAQLLALCARSILVDVEEESRLRQLPGLHPHQAALIRLLRRRRAPPGTRGMPAVGELDLDAAPASAAAAAAAAAPEPGSYAGTSATAAPTGGVSRLAAARNLLQLLQNHELSATPRGPAVEALRALGHWSAVPPTTGEALMLAGELRNRCMKPTHAQLAALRTAGYGGSRTCDRSSNSSSNSSSMGDVVEAPVPESVAHVKAILRVLRRADKDAATPASRGELREWEELRRRAPAGGHAAAAAVARVHGGGGGGGGSGRVGTLGPCPSRLEVRTAIEELPLSEEMLERLLDLGWSGPLPPNHGSAMALETYLIHHRTTSTAAPPNSTNQGAPAATAASSAAPAAAARAAGGTAMCRVDDSSPHGHYRRTGQQQQRSLREQRHQAFVARLGRSEEEALLKIQIRGLFPGAVSEWYLPSMCKEEAELLLGCLVAARRAVLQRVSYDDVSYDGFVERWGQAEVQGEWWGMECLWH</sequence>
<feature type="region of interest" description="Disordered" evidence="1">
    <location>
        <begin position="544"/>
        <end position="563"/>
    </location>
</feature>
<accession>A0AAD3DNA8</accession>
<gene>
    <name evidence="2" type="ORF">Agub_g6340</name>
</gene>
<reference evidence="2 3" key="1">
    <citation type="journal article" date="2021" name="Sci. Rep.">
        <title>Genome sequencing of the multicellular alga Astrephomene provides insights into convergent evolution of germ-soma differentiation.</title>
        <authorList>
            <person name="Yamashita S."/>
            <person name="Yamamoto K."/>
            <person name="Matsuzaki R."/>
            <person name="Suzuki S."/>
            <person name="Yamaguchi H."/>
            <person name="Hirooka S."/>
            <person name="Minakuchi Y."/>
            <person name="Miyagishima S."/>
            <person name="Kawachi M."/>
            <person name="Toyoda A."/>
            <person name="Nozaki H."/>
        </authorList>
    </citation>
    <scope>NUCLEOTIDE SEQUENCE [LARGE SCALE GENOMIC DNA]</scope>
    <source>
        <strain evidence="2 3">NIES-4017</strain>
    </source>
</reference>
<feature type="compositionally biased region" description="Polar residues" evidence="1">
    <location>
        <begin position="544"/>
        <end position="555"/>
    </location>
</feature>
<name>A0AAD3DNA8_9CHLO</name>
<dbReference type="AlphaFoldDB" id="A0AAD3DNA8"/>
<dbReference type="Proteomes" id="UP001054857">
    <property type="component" value="Unassembled WGS sequence"/>
</dbReference>
<feature type="region of interest" description="Disordered" evidence="1">
    <location>
        <begin position="392"/>
        <end position="414"/>
    </location>
</feature>
<feature type="compositionally biased region" description="Low complexity" evidence="1">
    <location>
        <begin position="400"/>
        <end position="409"/>
    </location>
</feature>
<protein>
    <submittedName>
        <fullName evidence="2">Uncharacterized protein</fullName>
    </submittedName>
</protein>
<evidence type="ECO:0000313" key="3">
    <source>
        <dbReference type="Proteomes" id="UP001054857"/>
    </source>
</evidence>